<protein>
    <submittedName>
        <fullName evidence="8">Uncharacterized protein DUF1049</fullName>
    </submittedName>
</protein>
<dbReference type="InterPro" id="IPR010445">
    <property type="entry name" value="LapA_dom"/>
</dbReference>
<organism evidence="8 9">
    <name type="scientific">Hoeflea marina</name>
    <dbReference type="NCBI Taxonomy" id="274592"/>
    <lineage>
        <taxon>Bacteria</taxon>
        <taxon>Pseudomonadati</taxon>
        <taxon>Pseudomonadota</taxon>
        <taxon>Alphaproteobacteria</taxon>
        <taxon>Hyphomicrobiales</taxon>
        <taxon>Rhizobiaceae</taxon>
        <taxon>Hoeflea</taxon>
    </lineage>
</organism>
<name>A0A317PNL0_9HYPH</name>
<comment type="caution">
    <text evidence="8">The sequence shown here is derived from an EMBL/GenBank/DDBJ whole genome shotgun (WGS) entry which is preliminary data.</text>
</comment>
<dbReference type="EMBL" id="QGTR01000003">
    <property type="protein sequence ID" value="PWW00081.1"/>
    <property type="molecule type" value="Genomic_DNA"/>
</dbReference>
<dbReference type="GO" id="GO:0005886">
    <property type="term" value="C:plasma membrane"/>
    <property type="evidence" value="ECO:0007669"/>
    <property type="project" value="InterPro"/>
</dbReference>
<evidence type="ECO:0000256" key="1">
    <source>
        <dbReference type="ARBA" id="ARBA00022475"/>
    </source>
</evidence>
<evidence type="ECO:0000256" key="6">
    <source>
        <dbReference type="SAM" id="Phobius"/>
    </source>
</evidence>
<dbReference type="RefSeq" id="WP_110032337.1">
    <property type="nucleotide sequence ID" value="NZ_QGTR01000003.1"/>
</dbReference>
<evidence type="ECO:0000256" key="4">
    <source>
        <dbReference type="ARBA" id="ARBA00023136"/>
    </source>
</evidence>
<keyword evidence="2 6" id="KW-0812">Transmembrane</keyword>
<feature type="region of interest" description="Disordered" evidence="5">
    <location>
        <begin position="81"/>
        <end position="119"/>
    </location>
</feature>
<keyword evidence="3 6" id="KW-1133">Transmembrane helix</keyword>
<gene>
    <name evidence="8" type="ORF">DFR52_103283</name>
</gene>
<feature type="transmembrane region" description="Helical" evidence="6">
    <location>
        <begin position="50"/>
        <end position="70"/>
    </location>
</feature>
<evidence type="ECO:0000256" key="5">
    <source>
        <dbReference type="SAM" id="MobiDB-lite"/>
    </source>
</evidence>
<evidence type="ECO:0000256" key="2">
    <source>
        <dbReference type="ARBA" id="ARBA00022692"/>
    </source>
</evidence>
<dbReference type="OrthoDB" id="7868067at2"/>
<feature type="compositionally biased region" description="Basic and acidic residues" evidence="5">
    <location>
        <begin position="82"/>
        <end position="102"/>
    </location>
</feature>
<dbReference type="Pfam" id="PF06305">
    <property type="entry name" value="LapA_dom"/>
    <property type="match status" value="1"/>
</dbReference>
<evidence type="ECO:0000313" key="9">
    <source>
        <dbReference type="Proteomes" id="UP000246352"/>
    </source>
</evidence>
<proteinExistence type="predicted"/>
<accession>A0A317PNL0</accession>
<feature type="compositionally biased region" description="Pro residues" evidence="5">
    <location>
        <begin position="109"/>
        <end position="119"/>
    </location>
</feature>
<keyword evidence="1" id="KW-1003">Cell membrane</keyword>
<dbReference type="AlphaFoldDB" id="A0A317PNL0"/>
<sequence>MFKRIITLVILVPVAIVLILLSVANRQTVTLAFNPFEPSDPVLSQSAPLFVFLFAALMLGMIIGSLATWFNQGKHRSRARNKAQEAVKWHSEADRQKAKATELARSSTLPPPAESAPRG</sequence>
<reference evidence="8 9" key="1">
    <citation type="submission" date="2018-05" db="EMBL/GenBank/DDBJ databases">
        <title>Genomic Encyclopedia of Type Strains, Phase IV (KMG-IV): sequencing the most valuable type-strain genomes for metagenomic binning, comparative biology and taxonomic classification.</title>
        <authorList>
            <person name="Goeker M."/>
        </authorList>
    </citation>
    <scope>NUCLEOTIDE SEQUENCE [LARGE SCALE GENOMIC DNA]</scope>
    <source>
        <strain evidence="8 9">DSM 16791</strain>
    </source>
</reference>
<keyword evidence="9" id="KW-1185">Reference proteome</keyword>
<evidence type="ECO:0000313" key="8">
    <source>
        <dbReference type="EMBL" id="PWW00081.1"/>
    </source>
</evidence>
<feature type="domain" description="Lipopolysaccharide assembly protein A" evidence="7">
    <location>
        <begin position="25"/>
        <end position="86"/>
    </location>
</feature>
<dbReference type="Proteomes" id="UP000246352">
    <property type="component" value="Unassembled WGS sequence"/>
</dbReference>
<keyword evidence="4 6" id="KW-0472">Membrane</keyword>
<evidence type="ECO:0000259" key="7">
    <source>
        <dbReference type="Pfam" id="PF06305"/>
    </source>
</evidence>
<evidence type="ECO:0000256" key="3">
    <source>
        <dbReference type="ARBA" id="ARBA00022989"/>
    </source>
</evidence>